<feature type="transmembrane region" description="Helical" evidence="10">
    <location>
        <begin position="193"/>
        <end position="217"/>
    </location>
</feature>
<keyword evidence="9 10" id="KW-0807">Transducer</keyword>
<evidence type="ECO:0000256" key="10">
    <source>
        <dbReference type="RuleBase" id="RU351113"/>
    </source>
</evidence>
<feature type="transmembrane region" description="Helical" evidence="10">
    <location>
        <begin position="136"/>
        <end position="160"/>
    </location>
</feature>
<comment type="caution">
    <text evidence="10">Lacks conserved residue(s) required for the propagation of feature annotation.</text>
</comment>
<evidence type="ECO:0000256" key="5">
    <source>
        <dbReference type="ARBA" id="ARBA00022725"/>
    </source>
</evidence>
<name>A0ABM1YSM5_AEDAL</name>
<feature type="transmembrane region" description="Helical" evidence="10">
    <location>
        <begin position="45"/>
        <end position="65"/>
    </location>
</feature>
<dbReference type="Pfam" id="PF02949">
    <property type="entry name" value="7tm_6"/>
    <property type="match status" value="1"/>
</dbReference>
<evidence type="ECO:0000256" key="1">
    <source>
        <dbReference type="ARBA" id="ARBA00004651"/>
    </source>
</evidence>
<proteinExistence type="inferred from homology"/>
<keyword evidence="3 10" id="KW-0716">Sensory transduction</keyword>
<comment type="similarity">
    <text evidence="10">Belongs to the insect chemoreceptor superfamily. Heteromeric odorant receptor channel (TC 1.A.69) family.</text>
</comment>
<dbReference type="PANTHER" id="PTHR21137">
    <property type="entry name" value="ODORANT RECEPTOR"/>
    <property type="match status" value="1"/>
</dbReference>
<evidence type="ECO:0000256" key="2">
    <source>
        <dbReference type="ARBA" id="ARBA00022475"/>
    </source>
</evidence>
<feature type="transmembrane region" description="Helical" evidence="10">
    <location>
        <begin position="298"/>
        <end position="321"/>
    </location>
</feature>
<feature type="transmembrane region" description="Helical" evidence="10">
    <location>
        <begin position="71"/>
        <end position="88"/>
    </location>
</feature>
<sequence>MDDRLIMTLKENPQENFERILYWQHLVLKLIGVDGFGADFRRSAITYFFVFLAGLFFVISVIDLVLFRQDIFNFTFVMVTIFYALVGFGRLSILVRRAAAAAPLVQHMKTVYRDASRDPKETLILQTYTNYLEKSVIFYSVIFMGGVVLTGFLPLAVYLWTGNKILPFGVVIPFVDPETPDGYQMNYMYQVSFMLWTPPGLIASQSFYFALSFNICIQFDVLVVKLQGVDNLIANNVNGSLDGEIRTNLITVIKYQQRLVQFISDLEDLYAFQTFLEVACNALQIVMTLFVLHIEFWFPGWLVITVSTFQLFLPCMLGTMIEIKCDLFIEQVYDISWHAMSNVEQKMLNFMLTKSQRTQKLSCVGMVPLNMNLFLAVYKKIYSIFMMLQNL</sequence>
<keyword evidence="5 10" id="KW-0552">Olfaction</keyword>
<evidence type="ECO:0000256" key="6">
    <source>
        <dbReference type="ARBA" id="ARBA00022989"/>
    </source>
</evidence>
<accession>A0ABM1YSM5</accession>
<keyword evidence="4 10" id="KW-0812">Transmembrane</keyword>
<keyword evidence="6 10" id="KW-1133">Transmembrane helix</keyword>
<evidence type="ECO:0000256" key="4">
    <source>
        <dbReference type="ARBA" id="ARBA00022692"/>
    </source>
</evidence>
<evidence type="ECO:0000256" key="9">
    <source>
        <dbReference type="ARBA" id="ARBA00023224"/>
    </source>
</evidence>
<evidence type="ECO:0000256" key="3">
    <source>
        <dbReference type="ARBA" id="ARBA00022606"/>
    </source>
</evidence>
<dbReference type="RefSeq" id="XP_062710854.1">
    <property type="nucleotide sequence ID" value="XM_062854870.1"/>
</dbReference>
<comment type="subcellular location">
    <subcellularLocation>
        <location evidence="1 10">Cell membrane</location>
        <topology evidence="1 10">Multi-pass membrane protein</topology>
    </subcellularLocation>
</comment>
<dbReference type="EnsemblMetazoa" id="AALFPA23_011805.R16781">
    <property type="protein sequence ID" value="AALFPA23_011805.P16781"/>
    <property type="gene ID" value="AALFPA23_011805"/>
</dbReference>
<organism evidence="11 12">
    <name type="scientific">Aedes albopictus</name>
    <name type="common">Asian tiger mosquito</name>
    <name type="synonym">Stegomyia albopicta</name>
    <dbReference type="NCBI Taxonomy" id="7160"/>
    <lineage>
        <taxon>Eukaryota</taxon>
        <taxon>Metazoa</taxon>
        <taxon>Ecdysozoa</taxon>
        <taxon>Arthropoda</taxon>
        <taxon>Hexapoda</taxon>
        <taxon>Insecta</taxon>
        <taxon>Pterygota</taxon>
        <taxon>Neoptera</taxon>
        <taxon>Endopterygota</taxon>
        <taxon>Diptera</taxon>
        <taxon>Nematocera</taxon>
        <taxon>Culicoidea</taxon>
        <taxon>Culicidae</taxon>
        <taxon>Culicinae</taxon>
        <taxon>Aedini</taxon>
        <taxon>Aedes</taxon>
        <taxon>Stegomyia</taxon>
    </lineage>
</organism>
<reference evidence="12" key="1">
    <citation type="journal article" date="2015" name="Proc. Natl. Acad. Sci. U.S.A.">
        <title>Genome sequence of the Asian Tiger mosquito, Aedes albopictus, reveals insights into its biology, genetics, and evolution.</title>
        <authorList>
            <person name="Chen X.G."/>
            <person name="Jiang X."/>
            <person name="Gu J."/>
            <person name="Xu M."/>
            <person name="Wu Y."/>
            <person name="Deng Y."/>
            <person name="Zhang C."/>
            <person name="Bonizzoni M."/>
            <person name="Dermauw W."/>
            <person name="Vontas J."/>
            <person name="Armbruster P."/>
            <person name="Huang X."/>
            <person name="Yang Y."/>
            <person name="Zhang H."/>
            <person name="He W."/>
            <person name="Peng H."/>
            <person name="Liu Y."/>
            <person name="Wu K."/>
            <person name="Chen J."/>
            <person name="Lirakis M."/>
            <person name="Topalis P."/>
            <person name="Van Leeuwen T."/>
            <person name="Hall A.B."/>
            <person name="Jiang X."/>
            <person name="Thorpe C."/>
            <person name="Mueller R.L."/>
            <person name="Sun C."/>
            <person name="Waterhouse R.M."/>
            <person name="Yan G."/>
            <person name="Tu Z.J."/>
            <person name="Fang X."/>
            <person name="James A.A."/>
        </authorList>
    </citation>
    <scope>NUCLEOTIDE SEQUENCE [LARGE SCALE GENOMIC DNA]</scope>
    <source>
        <strain evidence="12">Foshan</strain>
    </source>
</reference>
<evidence type="ECO:0000313" key="11">
    <source>
        <dbReference type="EnsemblMetazoa" id="AALFPA23_011805.P16781"/>
    </source>
</evidence>
<evidence type="ECO:0000256" key="8">
    <source>
        <dbReference type="ARBA" id="ARBA00023170"/>
    </source>
</evidence>
<dbReference type="GeneID" id="134288941"/>
<dbReference type="Proteomes" id="UP000069940">
    <property type="component" value="Unassembled WGS sequence"/>
</dbReference>
<keyword evidence="2" id="KW-1003">Cell membrane</keyword>
<evidence type="ECO:0000313" key="12">
    <source>
        <dbReference type="Proteomes" id="UP000069940"/>
    </source>
</evidence>
<dbReference type="PANTHER" id="PTHR21137:SF35">
    <property type="entry name" value="ODORANT RECEPTOR 19A-RELATED"/>
    <property type="match status" value="1"/>
</dbReference>
<protein>
    <recommendedName>
        <fullName evidence="10">Odorant receptor</fullName>
    </recommendedName>
</protein>
<evidence type="ECO:0000256" key="7">
    <source>
        <dbReference type="ARBA" id="ARBA00023136"/>
    </source>
</evidence>
<keyword evidence="12" id="KW-1185">Reference proteome</keyword>
<reference evidence="11" key="2">
    <citation type="submission" date="2025-05" db="UniProtKB">
        <authorList>
            <consortium name="EnsemblMetazoa"/>
        </authorList>
    </citation>
    <scope>IDENTIFICATION</scope>
    <source>
        <strain evidence="11">Foshan</strain>
    </source>
</reference>
<dbReference type="InterPro" id="IPR004117">
    <property type="entry name" value="7tm6_olfct_rcpt"/>
</dbReference>
<keyword evidence="7 10" id="KW-0472">Membrane</keyword>
<keyword evidence="8 10" id="KW-0675">Receptor</keyword>